<dbReference type="InParanoid" id="L7JRL1"/>
<protein>
    <submittedName>
        <fullName evidence="1">Uncharacterized protein</fullName>
    </submittedName>
</protein>
<dbReference type="Proteomes" id="UP000011185">
    <property type="component" value="Unassembled WGS sequence"/>
</dbReference>
<dbReference type="EMBL" id="JH994079">
    <property type="protein sequence ID" value="ELQ74069.1"/>
    <property type="molecule type" value="Genomic_DNA"/>
</dbReference>
<dbReference type="VEuPathDB" id="MicrosporidiaDB:THOM_3021"/>
<proteinExistence type="predicted"/>
<dbReference type="AlphaFoldDB" id="L7JRL1"/>
<dbReference type="OMA" id="NRICLEM"/>
<dbReference type="HOGENOM" id="CLU_1526324_0_0_1"/>
<dbReference type="OrthoDB" id="10507119at2759"/>
<sequence>MMVLNNEIIISQNIGFENTNRLISYRSFVREVLLTNLLFTLRIPSRHIRGYIFLSQLEYVHMYIIVSKCSISGNKEFKNVYDILFMTLPDFGLKLSFASKHVLGTWDQAITFNGIRTNYIIVEMICQQPGVFKRALRKNVLRIFNQKTFRFSGLSKLKETICNHIDKLDERDPCLMAPKAHAIYKFIRLRLLENA</sequence>
<reference evidence="1 2" key="1">
    <citation type="journal article" date="2012" name="PLoS Pathog.">
        <title>The genome of the obligate intracellular parasite Trachipleistophora hominis: new insights into microsporidian genome dynamics and reductive evolution.</title>
        <authorList>
            <person name="Heinz E."/>
            <person name="Williams T.A."/>
            <person name="Nakjang S."/>
            <person name="Noel C.J."/>
            <person name="Swan D.C."/>
            <person name="Goldberg A.V."/>
            <person name="Harris S.R."/>
            <person name="Weinmaier T."/>
            <person name="Markert S."/>
            <person name="Becher D."/>
            <person name="Bernhardt J."/>
            <person name="Dagan T."/>
            <person name="Hacker C."/>
            <person name="Lucocq J.M."/>
            <person name="Schweder T."/>
            <person name="Rattei T."/>
            <person name="Hall N."/>
            <person name="Hirt R.P."/>
            <person name="Embley T.M."/>
        </authorList>
    </citation>
    <scope>NUCLEOTIDE SEQUENCE [LARGE SCALE GENOMIC DNA]</scope>
</reference>
<name>L7JRL1_TRAHO</name>
<evidence type="ECO:0000313" key="1">
    <source>
        <dbReference type="EMBL" id="ELQ74069.1"/>
    </source>
</evidence>
<accession>L7JRL1</accession>
<gene>
    <name evidence="1" type="ORF">THOM_3021</name>
</gene>
<evidence type="ECO:0000313" key="2">
    <source>
        <dbReference type="Proteomes" id="UP000011185"/>
    </source>
</evidence>
<organism evidence="1 2">
    <name type="scientific">Trachipleistophora hominis</name>
    <name type="common">Microsporidian parasite</name>
    <dbReference type="NCBI Taxonomy" id="72359"/>
    <lineage>
        <taxon>Eukaryota</taxon>
        <taxon>Fungi</taxon>
        <taxon>Fungi incertae sedis</taxon>
        <taxon>Microsporidia</taxon>
        <taxon>Pleistophoridae</taxon>
        <taxon>Trachipleistophora</taxon>
    </lineage>
</organism>
<keyword evidence="2" id="KW-1185">Reference proteome</keyword>